<dbReference type="Proteomes" id="UP001153365">
    <property type="component" value="Unassembled WGS sequence"/>
</dbReference>
<protein>
    <submittedName>
        <fullName evidence="7">Uncharacterized protein</fullName>
    </submittedName>
</protein>
<organism evidence="7 8">
    <name type="scientific">Phakopsora pachyrhizi</name>
    <name type="common">Asian soybean rust disease fungus</name>
    <dbReference type="NCBI Taxonomy" id="170000"/>
    <lineage>
        <taxon>Eukaryota</taxon>
        <taxon>Fungi</taxon>
        <taxon>Dikarya</taxon>
        <taxon>Basidiomycota</taxon>
        <taxon>Pucciniomycotina</taxon>
        <taxon>Pucciniomycetes</taxon>
        <taxon>Pucciniales</taxon>
        <taxon>Phakopsoraceae</taxon>
        <taxon>Phakopsora</taxon>
    </lineage>
</organism>
<comment type="caution">
    <text evidence="7">The sequence shown here is derived from an EMBL/GenBank/DDBJ whole genome shotgun (WGS) entry which is preliminary data.</text>
</comment>
<comment type="similarity">
    <text evidence="2">Belongs to the ERG4/ERG24 family.</text>
</comment>
<evidence type="ECO:0000256" key="2">
    <source>
        <dbReference type="ARBA" id="ARBA00005402"/>
    </source>
</evidence>
<evidence type="ECO:0000313" key="8">
    <source>
        <dbReference type="Proteomes" id="UP001153365"/>
    </source>
</evidence>
<gene>
    <name evidence="7" type="ORF">PPACK8108_LOCUS5663</name>
</gene>
<accession>A0AAV0APB7</accession>
<evidence type="ECO:0000256" key="3">
    <source>
        <dbReference type="ARBA" id="ARBA00022692"/>
    </source>
</evidence>
<feature type="transmembrane region" description="Helical" evidence="6">
    <location>
        <begin position="76"/>
        <end position="98"/>
    </location>
</feature>
<reference evidence="7" key="1">
    <citation type="submission" date="2022-06" db="EMBL/GenBank/DDBJ databases">
        <authorList>
            <consortium name="SYNGENTA / RWTH Aachen University"/>
        </authorList>
    </citation>
    <scope>NUCLEOTIDE SEQUENCE</scope>
</reference>
<keyword evidence="8" id="KW-1185">Reference proteome</keyword>
<evidence type="ECO:0000256" key="4">
    <source>
        <dbReference type="ARBA" id="ARBA00022989"/>
    </source>
</evidence>
<dbReference type="InterPro" id="IPR001171">
    <property type="entry name" value="ERG24_DHCR-like"/>
</dbReference>
<evidence type="ECO:0000256" key="1">
    <source>
        <dbReference type="ARBA" id="ARBA00004141"/>
    </source>
</evidence>
<dbReference type="GO" id="GO:0050613">
    <property type="term" value="F:Delta14-sterol reductase activity"/>
    <property type="evidence" value="ECO:0007669"/>
    <property type="project" value="TreeGrafter"/>
</dbReference>
<evidence type="ECO:0000256" key="6">
    <source>
        <dbReference type="SAM" id="Phobius"/>
    </source>
</evidence>
<evidence type="ECO:0000256" key="5">
    <source>
        <dbReference type="ARBA" id="ARBA00023136"/>
    </source>
</evidence>
<name>A0AAV0APB7_PHAPC</name>
<feature type="transmembrane region" description="Helical" evidence="6">
    <location>
        <begin position="104"/>
        <end position="125"/>
    </location>
</feature>
<proteinExistence type="inferred from homology"/>
<keyword evidence="4 6" id="KW-1133">Transmembrane helix</keyword>
<evidence type="ECO:0000313" key="7">
    <source>
        <dbReference type="EMBL" id="CAH7670916.1"/>
    </source>
</evidence>
<dbReference type="Pfam" id="PF01222">
    <property type="entry name" value="ERG4_ERG24"/>
    <property type="match status" value="1"/>
</dbReference>
<sequence length="165" mass="19051">MGLTTPNQVDKLNPRTNEFEFGGILGALGITITVPIFTYLLNLSCQPIVGGKLNSFETISKIQEVWNETRLFSHEGFNLCFCWYIYMVICARFGQWPFLYVIDHYFEIIATSLIMSILQATYCYWSSFRTGKLLALGGNSGNFLYDWFINREQKKKKPSYQLKGH</sequence>
<feature type="transmembrane region" description="Helical" evidence="6">
    <location>
        <begin position="21"/>
        <end position="42"/>
    </location>
</feature>
<dbReference type="PANTHER" id="PTHR21257">
    <property type="entry name" value="DELTA(14)-STEROL REDUCTASE"/>
    <property type="match status" value="1"/>
</dbReference>
<keyword evidence="3 6" id="KW-0812">Transmembrane</keyword>
<dbReference type="AlphaFoldDB" id="A0AAV0APB7"/>
<dbReference type="GO" id="GO:0005789">
    <property type="term" value="C:endoplasmic reticulum membrane"/>
    <property type="evidence" value="ECO:0007669"/>
    <property type="project" value="TreeGrafter"/>
</dbReference>
<dbReference type="PANTHER" id="PTHR21257:SF52">
    <property type="entry name" value="DELTA(14)-STEROL REDUCTASE TM7SF2"/>
    <property type="match status" value="1"/>
</dbReference>
<dbReference type="EMBL" id="CALTRL010001089">
    <property type="protein sequence ID" value="CAH7670916.1"/>
    <property type="molecule type" value="Genomic_DNA"/>
</dbReference>
<comment type="subcellular location">
    <subcellularLocation>
        <location evidence="1">Membrane</location>
        <topology evidence="1">Multi-pass membrane protein</topology>
    </subcellularLocation>
</comment>
<dbReference type="GO" id="GO:0006696">
    <property type="term" value="P:ergosterol biosynthetic process"/>
    <property type="evidence" value="ECO:0007669"/>
    <property type="project" value="TreeGrafter"/>
</dbReference>
<keyword evidence="5 6" id="KW-0472">Membrane</keyword>